<gene>
    <name evidence="2" type="ORF">ACFQ1R_11745</name>
</gene>
<proteinExistence type="predicted"/>
<evidence type="ECO:0000313" key="2">
    <source>
        <dbReference type="EMBL" id="MFD0990773.1"/>
    </source>
</evidence>
<dbReference type="EMBL" id="JBHTJI010000022">
    <property type="protein sequence ID" value="MFD0990773.1"/>
    <property type="molecule type" value="Genomic_DNA"/>
</dbReference>
<comment type="caution">
    <text evidence="2">The sequence shown here is derived from an EMBL/GenBank/DDBJ whole genome shotgun (WGS) entry which is preliminary data.</text>
</comment>
<keyword evidence="3" id="KW-1185">Reference proteome</keyword>
<name>A0ABW3JJS7_9FLAO</name>
<sequence length="223" mass="26257">MFDFYMVSLKRNFTGNINYLYGQQPYDFDAGILFFIAPNQVFSFYADDDYTSTGWMLLIHPDFLWNTVLAKNITKYEYFKYSVNEALHLSENEETIIENLIQNIQQEYRSNIDKFSETIIITQIETLLTYADRFYNRQFLIRKKVNHQILNRLEAILIDYFNNDDLLLTKGIPTVQFIAEKLAVSPNYLSGLLKILTSKSTQEHIHDKLIEKAKENCLLPTCQ</sequence>
<protein>
    <submittedName>
        <fullName evidence="2">Helix-turn-helix domain-containing protein</fullName>
    </submittedName>
</protein>
<evidence type="ECO:0000256" key="1">
    <source>
        <dbReference type="ARBA" id="ARBA00023125"/>
    </source>
</evidence>
<accession>A0ABW3JJS7</accession>
<reference evidence="3" key="1">
    <citation type="journal article" date="2019" name="Int. J. Syst. Evol. Microbiol.">
        <title>The Global Catalogue of Microorganisms (GCM) 10K type strain sequencing project: providing services to taxonomists for standard genome sequencing and annotation.</title>
        <authorList>
            <consortium name="The Broad Institute Genomics Platform"/>
            <consortium name="The Broad Institute Genome Sequencing Center for Infectious Disease"/>
            <person name="Wu L."/>
            <person name="Ma J."/>
        </authorList>
    </citation>
    <scope>NUCLEOTIDE SEQUENCE [LARGE SCALE GENOMIC DNA]</scope>
    <source>
        <strain evidence="3">CCUG 62414</strain>
    </source>
</reference>
<dbReference type="InterPro" id="IPR037923">
    <property type="entry name" value="HTH-like"/>
</dbReference>
<keyword evidence="1" id="KW-0238">DNA-binding</keyword>
<dbReference type="SUPFAM" id="SSF51215">
    <property type="entry name" value="Regulatory protein AraC"/>
    <property type="match status" value="1"/>
</dbReference>
<dbReference type="Proteomes" id="UP001597061">
    <property type="component" value="Unassembled WGS sequence"/>
</dbReference>
<evidence type="ECO:0000313" key="3">
    <source>
        <dbReference type="Proteomes" id="UP001597061"/>
    </source>
</evidence>
<dbReference type="RefSeq" id="WP_379926418.1">
    <property type="nucleotide sequence ID" value="NZ_JBHTJI010000022.1"/>
</dbReference>
<organism evidence="2 3">
    <name type="scientific">Mariniflexile jejuense</name>
    <dbReference type="NCBI Taxonomy" id="1173582"/>
    <lineage>
        <taxon>Bacteria</taxon>
        <taxon>Pseudomonadati</taxon>
        <taxon>Bacteroidota</taxon>
        <taxon>Flavobacteriia</taxon>
        <taxon>Flavobacteriales</taxon>
        <taxon>Flavobacteriaceae</taxon>
        <taxon>Mariniflexile</taxon>
    </lineage>
</organism>